<organism evidence="2 4">
    <name type="scientific">Peribacillus simplex</name>
    <dbReference type="NCBI Taxonomy" id="1478"/>
    <lineage>
        <taxon>Bacteria</taxon>
        <taxon>Bacillati</taxon>
        <taxon>Bacillota</taxon>
        <taxon>Bacilli</taxon>
        <taxon>Bacillales</taxon>
        <taxon>Bacillaceae</taxon>
        <taxon>Peribacillus</taxon>
    </lineage>
</organism>
<dbReference type="Proteomes" id="UP001178277">
    <property type="component" value="Unassembled WGS sequence"/>
</dbReference>
<accession>A0A9W4PH24</accession>
<evidence type="ECO:0000313" key="4">
    <source>
        <dbReference type="Proteomes" id="UP000789326"/>
    </source>
</evidence>
<dbReference type="EMBL" id="CAKKMG010000036">
    <property type="protein sequence ID" value="CAH0234299.1"/>
    <property type="molecule type" value="Genomic_DNA"/>
</dbReference>
<keyword evidence="1" id="KW-0812">Transmembrane</keyword>
<gene>
    <name evidence="3" type="ORF">Q8G35_18605</name>
    <name evidence="2" type="ORF">SRABI133_02718</name>
</gene>
<protein>
    <submittedName>
        <fullName evidence="3">DUF4083 domain-containing protein</fullName>
    </submittedName>
</protein>
<dbReference type="EMBL" id="JAUUTP010000022">
    <property type="protein sequence ID" value="MDP1420338.1"/>
    <property type="molecule type" value="Genomic_DNA"/>
</dbReference>
<reference evidence="2" key="1">
    <citation type="submission" date="2021-11" db="EMBL/GenBank/DDBJ databases">
        <authorList>
            <person name="Bulgarelli D."/>
        </authorList>
    </citation>
    <scope>NUCLEOTIDE SEQUENCE</scope>
    <source>
        <strain evidence="2">Bi133</strain>
    </source>
</reference>
<evidence type="ECO:0000313" key="2">
    <source>
        <dbReference type="EMBL" id="CAH0234299.1"/>
    </source>
</evidence>
<dbReference type="Proteomes" id="UP000789326">
    <property type="component" value="Unassembled WGS sequence"/>
</dbReference>
<proteinExistence type="predicted"/>
<sequence>MNIGDMLYQLVFLIFIFGIFSGVFFLVRSLVTKQPSKSENIEQKLDRIIDLLEKDKKN</sequence>
<dbReference type="Pfam" id="PF13314">
    <property type="entry name" value="DUF4083"/>
    <property type="match status" value="1"/>
</dbReference>
<keyword evidence="1" id="KW-1133">Transmembrane helix</keyword>
<name>A0A9W4PH24_9BACI</name>
<dbReference type="InterPro" id="IPR025143">
    <property type="entry name" value="DUF4083"/>
</dbReference>
<comment type="caution">
    <text evidence="2">The sequence shown here is derived from an EMBL/GenBank/DDBJ whole genome shotgun (WGS) entry which is preliminary data.</text>
</comment>
<feature type="transmembrane region" description="Helical" evidence="1">
    <location>
        <begin position="6"/>
        <end position="27"/>
    </location>
</feature>
<reference evidence="3" key="2">
    <citation type="submission" date="2023-07" db="EMBL/GenBank/DDBJ databases">
        <title>Murine gut Bacillus species.</title>
        <authorList>
            <person name="Gutman E."/>
            <person name="Hashuel R."/>
            <person name="Litvak Y."/>
        </authorList>
    </citation>
    <scope>NUCLEOTIDE SEQUENCE</scope>
    <source>
        <strain evidence="3">RU283</strain>
    </source>
</reference>
<dbReference type="AlphaFoldDB" id="A0A9W4PH24"/>
<evidence type="ECO:0000256" key="1">
    <source>
        <dbReference type="SAM" id="Phobius"/>
    </source>
</evidence>
<dbReference type="RefSeq" id="WP_084786005.1">
    <property type="nucleotide sequence ID" value="NZ_CAKKMG010000036.1"/>
</dbReference>
<evidence type="ECO:0000313" key="3">
    <source>
        <dbReference type="EMBL" id="MDP1420338.1"/>
    </source>
</evidence>
<keyword evidence="1" id="KW-0472">Membrane</keyword>